<reference evidence="1 2" key="1">
    <citation type="journal article" date="2018" name="Parasitology">
        <title>The reduced genome of Candidatus Kinetoplastibacterium sorsogonicusi, the endosymbiont of Kentomonas sorsogonicus (Trypanosomatidae): loss of the haem-synthesis pathway.</title>
        <authorList>
            <person name="Silva F.M."/>
            <person name="Kostygov A.Y."/>
            <person name="Spodareva V.V."/>
            <person name="Butenko A."/>
            <person name="Tossou R."/>
            <person name="Lukes J."/>
            <person name="Yurchenko V."/>
            <person name="Alves J.M.P."/>
        </authorList>
    </citation>
    <scope>NUCLEOTIDE SEQUENCE [LARGE SCALE GENOMIC DNA]</scope>
    <source>
        <strain evidence="1 2">MF-08</strain>
    </source>
</reference>
<organism evidence="1 2">
    <name type="scientific">Candidatus Kinetoplastidibacterium kentomonadis</name>
    <dbReference type="NCBI Taxonomy" id="1576550"/>
    <lineage>
        <taxon>Bacteria</taxon>
        <taxon>Pseudomonadati</taxon>
        <taxon>Pseudomonadota</taxon>
        <taxon>Betaproteobacteria</taxon>
        <taxon>Candidatus Kinetoplastidibacterium</taxon>
    </lineage>
</organism>
<name>A0A3S7JA62_9PROT</name>
<keyword evidence="2" id="KW-1185">Reference proteome</keyword>
<sequence>MKIAENFSQNNHYFYNYGKTYISIKKFLLKSNSQFFITLFFY</sequence>
<accession>A0A3S7JA62</accession>
<dbReference type="EMBL" id="CP025628">
    <property type="protein sequence ID" value="AWD32558.1"/>
    <property type="molecule type" value="Genomic_DNA"/>
</dbReference>
<dbReference type="KEGG" id="kso:CKSOR_00446"/>
<proteinExistence type="predicted"/>
<gene>
    <name evidence="1" type="ORF">CKSOR_00446</name>
</gene>
<evidence type="ECO:0000313" key="1">
    <source>
        <dbReference type="EMBL" id="AWD32558.1"/>
    </source>
</evidence>
<dbReference type="AlphaFoldDB" id="A0A3S7JA62"/>
<evidence type="ECO:0000313" key="2">
    <source>
        <dbReference type="Proteomes" id="UP000266796"/>
    </source>
</evidence>
<dbReference type="Proteomes" id="UP000266796">
    <property type="component" value="Chromosome"/>
</dbReference>
<protein>
    <submittedName>
        <fullName evidence="1">Uncharacterized protein</fullName>
    </submittedName>
</protein>